<dbReference type="STRING" id="401562.NS365_01615"/>
<name>A0A175R8P3_9HYPH</name>
<feature type="transmembrane region" description="Helical" evidence="1">
    <location>
        <begin position="42"/>
        <end position="61"/>
    </location>
</feature>
<sequence>MARIFLALLSGLVFGVGLVVSQMVVPEKVLGFLDVFGTWDPSLAFVMGGAILVSAPAFALARRMGRPLAAPRFEIPTRRDIDTRLLSGAAIFGLGWGLVGLCPGPALAAIGLAPTPAIVFVAAMVVGMLLFRLTLDRGTATPSVAAAQEADA</sequence>
<evidence type="ECO:0000256" key="1">
    <source>
        <dbReference type="SAM" id="Phobius"/>
    </source>
</evidence>
<organism evidence="2 3">
    <name type="scientific">Aureimonas ureilytica</name>
    <dbReference type="NCBI Taxonomy" id="401562"/>
    <lineage>
        <taxon>Bacteria</taxon>
        <taxon>Pseudomonadati</taxon>
        <taxon>Pseudomonadota</taxon>
        <taxon>Alphaproteobacteria</taxon>
        <taxon>Hyphomicrobiales</taxon>
        <taxon>Aurantimonadaceae</taxon>
        <taxon>Aureimonas</taxon>
    </lineage>
</organism>
<dbReference type="Pfam" id="PF20398">
    <property type="entry name" value="DUF6691"/>
    <property type="match status" value="1"/>
</dbReference>
<comment type="caution">
    <text evidence="2">The sequence shown here is derived from an EMBL/GenBank/DDBJ whole genome shotgun (WGS) entry which is preliminary data.</text>
</comment>
<dbReference type="RefSeq" id="WP_058635024.1">
    <property type="nucleotide sequence ID" value="NZ_LDPZ01000021.1"/>
</dbReference>
<dbReference type="InterPro" id="IPR046513">
    <property type="entry name" value="DUF6691"/>
</dbReference>
<dbReference type="AlphaFoldDB" id="A0A175R8P3"/>
<dbReference type="PATRIC" id="fig|401562.3.peg.1681"/>
<feature type="transmembrane region" description="Helical" evidence="1">
    <location>
        <begin position="81"/>
        <end position="101"/>
    </location>
</feature>
<keyword evidence="1" id="KW-0472">Membrane</keyword>
<evidence type="ECO:0000313" key="3">
    <source>
        <dbReference type="Proteomes" id="UP000078272"/>
    </source>
</evidence>
<dbReference type="Proteomes" id="UP000078272">
    <property type="component" value="Unassembled WGS sequence"/>
</dbReference>
<keyword evidence="1" id="KW-1133">Transmembrane helix</keyword>
<accession>A0A175R8P3</accession>
<evidence type="ECO:0000313" key="2">
    <source>
        <dbReference type="EMBL" id="KTQ95640.1"/>
    </source>
</evidence>
<keyword evidence="1" id="KW-0812">Transmembrane</keyword>
<reference evidence="2 3" key="1">
    <citation type="journal article" date="2016" name="Front. Microbiol.">
        <title>Genomic Resource of Rice Seed Associated Bacteria.</title>
        <authorList>
            <person name="Midha S."/>
            <person name="Bansal K."/>
            <person name="Sharma S."/>
            <person name="Kumar N."/>
            <person name="Patil P.P."/>
            <person name="Chaudhry V."/>
            <person name="Patil P.B."/>
        </authorList>
    </citation>
    <scope>NUCLEOTIDE SEQUENCE [LARGE SCALE GENOMIC DNA]</scope>
    <source>
        <strain evidence="2 3">NS226</strain>
    </source>
</reference>
<dbReference type="OrthoDB" id="9790409at2"/>
<proteinExistence type="predicted"/>
<feature type="transmembrane region" description="Helical" evidence="1">
    <location>
        <begin position="107"/>
        <end position="131"/>
    </location>
</feature>
<protein>
    <submittedName>
        <fullName evidence="2">Membrane protein</fullName>
    </submittedName>
</protein>
<gene>
    <name evidence="2" type="ORF">NS226_10895</name>
</gene>
<dbReference type="EMBL" id="LDPZ01000021">
    <property type="protein sequence ID" value="KTQ95640.1"/>
    <property type="molecule type" value="Genomic_DNA"/>
</dbReference>